<dbReference type="PATRIC" id="fig|1231392.3.peg.2166"/>
<dbReference type="SFLD" id="SFLDG01212">
    <property type="entry name" value="Phytoene_synthase_like"/>
    <property type="match status" value="1"/>
</dbReference>
<accession>K2I4K0</accession>
<dbReference type="GO" id="GO:0004311">
    <property type="term" value="F:geranylgeranyl diphosphate synthase activity"/>
    <property type="evidence" value="ECO:0007669"/>
    <property type="project" value="InterPro"/>
</dbReference>
<dbReference type="SFLD" id="SFLDS00005">
    <property type="entry name" value="Isoprenoid_Synthase_Type_I"/>
    <property type="match status" value="1"/>
</dbReference>
<dbReference type="Gene3D" id="1.10.600.10">
    <property type="entry name" value="Farnesyl Diphosphate Synthase"/>
    <property type="match status" value="1"/>
</dbReference>
<dbReference type="EMBL" id="AMGO01000047">
    <property type="protein sequence ID" value="EKE43820.1"/>
    <property type="molecule type" value="Genomic_DNA"/>
</dbReference>
<reference evidence="1 2" key="1">
    <citation type="journal article" date="2012" name="J. Bacteriol.">
        <title>Draft Genome Sequence of Oceaniovalibus guishaninsula JLT2003T.</title>
        <authorList>
            <person name="Tang K."/>
            <person name="Liu K."/>
            <person name="Jiao N."/>
        </authorList>
    </citation>
    <scope>NUCLEOTIDE SEQUENCE [LARGE SCALE GENOMIC DNA]</scope>
    <source>
        <strain evidence="1 2">JLT2003</strain>
    </source>
</reference>
<protein>
    <submittedName>
        <fullName evidence="1">Putative phytoene synthase</fullName>
    </submittedName>
</protein>
<dbReference type="RefSeq" id="WP_007427306.1">
    <property type="nucleotide sequence ID" value="NZ_AMGO01000047.1"/>
</dbReference>
<dbReference type="Pfam" id="PF00494">
    <property type="entry name" value="SQS_PSY"/>
    <property type="match status" value="1"/>
</dbReference>
<dbReference type="SFLD" id="SFLDG01018">
    <property type="entry name" value="Squalene/Phytoene_Synthase_Lik"/>
    <property type="match status" value="1"/>
</dbReference>
<dbReference type="SUPFAM" id="SSF48576">
    <property type="entry name" value="Terpenoid synthases"/>
    <property type="match status" value="1"/>
</dbReference>
<comment type="caution">
    <text evidence="1">The sequence shown here is derived from an EMBL/GenBank/DDBJ whole genome shotgun (WGS) entry which is preliminary data.</text>
</comment>
<evidence type="ECO:0000313" key="1">
    <source>
        <dbReference type="EMBL" id="EKE43820.1"/>
    </source>
</evidence>
<dbReference type="STRING" id="1231392.OCGS_2154"/>
<sequence>MSFAAATTPDADRAEVRRVVSGAGSSFAAGMRILPPVRRQAIHAVYAFCRAVDDIADDDAPNDAATARLLDRWQAEIDAVYAGAPATAIGAEIARALASADLPKDEFMMILDGMRMDADAIVAPDAAVLTAYIRRVAGAVGILSMHCFGAWRGEPSRRFALDLAHGLQLVNILRDVADDARRGRLYLPADVLSRTGVPADPAIAARHPNLPLARADLGRQARAAFARAGALVGAHRRSRLLPALMMLGPYERLLTRWERDWSAPPPRRSRPGKLIDAGLAALRPAR</sequence>
<dbReference type="InterPro" id="IPR008949">
    <property type="entry name" value="Isoprenoid_synthase_dom_sf"/>
</dbReference>
<name>K2I4K0_9RHOB</name>
<dbReference type="InterPro" id="IPR002060">
    <property type="entry name" value="Squ/phyt_synthse"/>
</dbReference>
<proteinExistence type="predicted"/>
<dbReference type="eggNOG" id="COG1562">
    <property type="taxonomic scope" value="Bacteria"/>
</dbReference>
<organism evidence="1 2">
    <name type="scientific">Oceaniovalibus guishaninsula JLT2003</name>
    <dbReference type="NCBI Taxonomy" id="1231392"/>
    <lineage>
        <taxon>Bacteria</taxon>
        <taxon>Pseudomonadati</taxon>
        <taxon>Pseudomonadota</taxon>
        <taxon>Alphaproteobacteria</taxon>
        <taxon>Rhodobacterales</taxon>
        <taxon>Roseobacteraceae</taxon>
        <taxon>Oceaniovalibus</taxon>
    </lineage>
</organism>
<dbReference type="AlphaFoldDB" id="K2I4K0"/>
<evidence type="ECO:0000313" key="2">
    <source>
        <dbReference type="Proteomes" id="UP000006765"/>
    </source>
</evidence>
<gene>
    <name evidence="1" type="ORF">OCGS_2154</name>
</gene>
<dbReference type="Proteomes" id="UP000006765">
    <property type="component" value="Unassembled WGS sequence"/>
</dbReference>
<dbReference type="PANTHER" id="PTHR31480">
    <property type="entry name" value="BIFUNCTIONAL LYCOPENE CYCLASE/PHYTOENE SYNTHASE"/>
    <property type="match status" value="1"/>
</dbReference>
<keyword evidence="2" id="KW-1185">Reference proteome</keyword>
<dbReference type="OrthoDB" id="9807580at2"/>
<dbReference type="InterPro" id="IPR044843">
    <property type="entry name" value="Trans_IPPS_bact-type"/>
</dbReference>